<feature type="compositionally biased region" description="Low complexity" evidence="2">
    <location>
        <begin position="44"/>
        <end position="60"/>
    </location>
</feature>
<keyword evidence="1" id="KW-0677">Repeat</keyword>
<dbReference type="SUPFAM" id="SSF48452">
    <property type="entry name" value="TPR-like"/>
    <property type="match status" value="1"/>
</dbReference>
<protein>
    <submittedName>
        <fullName evidence="4">Uncharacterized protein</fullName>
    </submittedName>
</protein>
<evidence type="ECO:0000256" key="3">
    <source>
        <dbReference type="SAM" id="SignalP"/>
    </source>
</evidence>
<evidence type="ECO:0000256" key="2">
    <source>
        <dbReference type="SAM" id="MobiDB-lite"/>
    </source>
</evidence>
<dbReference type="Proteomes" id="UP000245396">
    <property type="component" value="Unassembled WGS sequence"/>
</dbReference>
<dbReference type="AlphaFoldDB" id="A0A316C564"/>
<dbReference type="EMBL" id="QGGG01000004">
    <property type="protein sequence ID" value="PWJ84952.1"/>
    <property type="molecule type" value="Genomic_DNA"/>
</dbReference>
<sequence>MPWISFFGMRSVFAVCITLSLAAGAAPAVAQSGPSRQETPFAPLPSDDPQAPDAAQEQAAPKAPITIDTLFVDLKRERNEKAAERIAARIQDRWNRSGSASIDLMMQWAQKAMEEQKFDVALDFLDQVVTLAPDYAEGWNRRATVHFMMRGYGKSMADIEHTLRLEPRHFGALAGMAQIMEMRGRKELALEAWQKVLDIYPMMRSAQDRVSALSEELAGESI</sequence>
<name>A0A316C564_PSESE</name>
<gene>
    <name evidence="4" type="ORF">C7441_104220</name>
</gene>
<proteinExistence type="predicted"/>
<evidence type="ECO:0000313" key="5">
    <source>
        <dbReference type="Proteomes" id="UP000245396"/>
    </source>
</evidence>
<dbReference type="InterPro" id="IPR019734">
    <property type="entry name" value="TPR_rpt"/>
</dbReference>
<evidence type="ECO:0000313" key="4">
    <source>
        <dbReference type="EMBL" id="PWJ84952.1"/>
    </source>
</evidence>
<dbReference type="InterPro" id="IPR011990">
    <property type="entry name" value="TPR-like_helical_dom_sf"/>
</dbReference>
<reference evidence="4 5" key="1">
    <citation type="submission" date="2018-05" db="EMBL/GenBank/DDBJ databases">
        <title>Genomic Encyclopedia of Type Strains, Phase IV (KMG-IV): sequencing the most valuable type-strain genomes for metagenomic binning, comparative biology and taxonomic classification.</title>
        <authorList>
            <person name="Goeker M."/>
        </authorList>
    </citation>
    <scope>NUCLEOTIDE SEQUENCE [LARGE SCALE GENOMIC DNA]</scope>
    <source>
        <strain evidence="4 5">DSM 6986</strain>
    </source>
</reference>
<feature type="signal peptide" evidence="3">
    <location>
        <begin position="1"/>
        <end position="25"/>
    </location>
</feature>
<evidence type="ECO:0000256" key="1">
    <source>
        <dbReference type="ARBA" id="ARBA00022737"/>
    </source>
</evidence>
<accession>A0A316C564</accession>
<dbReference type="PANTHER" id="PTHR45188:SF2">
    <property type="entry name" value="DNAJ HOMOLOG SUBFAMILY C MEMBER 7"/>
    <property type="match status" value="1"/>
</dbReference>
<dbReference type="SMART" id="SM00028">
    <property type="entry name" value="TPR"/>
    <property type="match status" value="3"/>
</dbReference>
<dbReference type="STRING" id="1192868.GCA_000304395_02795"/>
<keyword evidence="3" id="KW-0732">Signal</keyword>
<dbReference type="PANTHER" id="PTHR45188">
    <property type="entry name" value="DNAJ PROTEIN P58IPK HOMOLOG"/>
    <property type="match status" value="1"/>
</dbReference>
<comment type="caution">
    <text evidence="4">The sequence shown here is derived from an EMBL/GenBank/DDBJ whole genome shotgun (WGS) entry which is preliminary data.</text>
</comment>
<dbReference type="OrthoDB" id="9815010at2"/>
<keyword evidence="5" id="KW-1185">Reference proteome</keyword>
<organism evidence="4 5">
    <name type="scientific">Pseudaminobacter salicylatoxidans</name>
    <dbReference type="NCBI Taxonomy" id="93369"/>
    <lineage>
        <taxon>Bacteria</taxon>
        <taxon>Pseudomonadati</taxon>
        <taxon>Pseudomonadota</taxon>
        <taxon>Alphaproteobacteria</taxon>
        <taxon>Hyphomicrobiales</taxon>
        <taxon>Phyllobacteriaceae</taxon>
        <taxon>Pseudaminobacter</taxon>
    </lineage>
</organism>
<feature type="chain" id="PRO_5016252360" evidence="3">
    <location>
        <begin position="26"/>
        <end position="222"/>
    </location>
</feature>
<dbReference type="Gene3D" id="1.25.40.10">
    <property type="entry name" value="Tetratricopeptide repeat domain"/>
    <property type="match status" value="1"/>
</dbReference>
<feature type="region of interest" description="Disordered" evidence="2">
    <location>
        <begin position="31"/>
        <end position="60"/>
    </location>
</feature>